<keyword evidence="2" id="KW-1185">Reference proteome</keyword>
<dbReference type="EMBL" id="KQ976958">
    <property type="protein sequence ID" value="KYN06795.1"/>
    <property type="molecule type" value="Genomic_DNA"/>
</dbReference>
<gene>
    <name evidence="1" type="ORF">ALC62_02246</name>
</gene>
<sequence>FGESTLSQPRMFFWHKTFSGGRERVETKSRDRRPRTNLTEDNIHAVCDFLKADRCVTIAEIVAHLGNSYSCIQKNHFR</sequence>
<evidence type="ECO:0008006" key="3">
    <source>
        <dbReference type="Google" id="ProtNLM"/>
    </source>
</evidence>
<evidence type="ECO:0000313" key="2">
    <source>
        <dbReference type="Proteomes" id="UP000078542"/>
    </source>
</evidence>
<dbReference type="STRING" id="456900.A0A151IN86"/>
<reference evidence="1 2" key="1">
    <citation type="submission" date="2016-03" db="EMBL/GenBank/DDBJ databases">
        <title>Cyphomyrmex costatus WGS genome.</title>
        <authorList>
            <person name="Nygaard S."/>
            <person name="Hu H."/>
            <person name="Boomsma J."/>
            <person name="Zhang G."/>
        </authorList>
    </citation>
    <scope>NUCLEOTIDE SEQUENCE [LARGE SCALE GENOMIC DNA]</scope>
    <source>
        <strain evidence="1">MS0001</strain>
        <tissue evidence="1">Whole body</tissue>
    </source>
</reference>
<protein>
    <recommendedName>
        <fullName evidence="3">Mos1 transposase HTH domain-containing protein</fullName>
    </recommendedName>
</protein>
<dbReference type="Proteomes" id="UP000078542">
    <property type="component" value="Unassembled WGS sequence"/>
</dbReference>
<accession>A0A151IN86</accession>
<feature type="non-terminal residue" evidence="1">
    <location>
        <position position="1"/>
    </location>
</feature>
<dbReference type="AlphaFoldDB" id="A0A151IN86"/>
<organism evidence="1 2">
    <name type="scientific">Cyphomyrmex costatus</name>
    <dbReference type="NCBI Taxonomy" id="456900"/>
    <lineage>
        <taxon>Eukaryota</taxon>
        <taxon>Metazoa</taxon>
        <taxon>Ecdysozoa</taxon>
        <taxon>Arthropoda</taxon>
        <taxon>Hexapoda</taxon>
        <taxon>Insecta</taxon>
        <taxon>Pterygota</taxon>
        <taxon>Neoptera</taxon>
        <taxon>Endopterygota</taxon>
        <taxon>Hymenoptera</taxon>
        <taxon>Apocrita</taxon>
        <taxon>Aculeata</taxon>
        <taxon>Formicoidea</taxon>
        <taxon>Formicidae</taxon>
        <taxon>Myrmicinae</taxon>
        <taxon>Cyphomyrmex</taxon>
    </lineage>
</organism>
<name>A0A151IN86_9HYME</name>
<evidence type="ECO:0000313" key="1">
    <source>
        <dbReference type="EMBL" id="KYN06795.1"/>
    </source>
</evidence>
<proteinExistence type="predicted"/>